<reference evidence="2" key="2">
    <citation type="submission" date="2018-10" db="UniProtKB">
        <authorList>
            <consortium name="EnsemblPlants"/>
        </authorList>
    </citation>
    <scope>IDENTIFICATION</scope>
</reference>
<dbReference type="Gramene" id="TraesLAC6A03G03220140.1">
    <property type="protein sequence ID" value="TraesLAC6A03G03220140.1.CDS1"/>
    <property type="gene ID" value="TraesLAC6A03G03220140"/>
</dbReference>
<evidence type="ECO:0000313" key="3">
    <source>
        <dbReference type="Proteomes" id="UP000019116"/>
    </source>
</evidence>
<dbReference type="Gramene" id="TraesCLE_scaffold_020809_01G000400.1">
    <property type="protein sequence ID" value="TraesCLE_scaffold_020809_01G000400.1"/>
    <property type="gene ID" value="TraesCLE_scaffold_020809_01G000400"/>
</dbReference>
<keyword evidence="1" id="KW-0472">Membrane</keyword>
<dbReference type="Gramene" id="TraesCS6A03G0214900.1">
    <property type="protein sequence ID" value="TraesCS6A03G0214900.1.CDS1"/>
    <property type="gene ID" value="TraesCS6A03G0214900"/>
</dbReference>
<proteinExistence type="predicted"/>
<evidence type="ECO:0000256" key="1">
    <source>
        <dbReference type="SAM" id="Phobius"/>
    </source>
</evidence>
<keyword evidence="3" id="KW-1185">Reference proteome</keyword>
<reference evidence="2" key="1">
    <citation type="submission" date="2018-08" db="EMBL/GenBank/DDBJ databases">
        <authorList>
            <person name="Rossello M."/>
        </authorList>
    </citation>
    <scope>NUCLEOTIDE SEQUENCE [LARGE SCALE GENOMIC DNA]</scope>
    <source>
        <strain evidence="2">cv. Chinese Spring</strain>
    </source>
</reference>
<evidence type="ECO:0000313" key="2">
    <source>
        <dbReference type="EnsemblPlants" id="TraesCS6A02G093500.1.cds1"/>
    </source>
</evidence>
<dbReference type="Gramene" id="TraesRN6A0100180000.1">
    <property type="protein sequence ID" value="TraesRN6A0100180000.1"/>
    <property type="gene ID" value="TraesRN6A0100180000"/>
</dbReference>
<organism evidence="2">
    <name type="scientific">Triticum aestivum</name>
    <name type="common">Wheat</name>
    <dbReference type="NCBI Taxonomy" id="4565"/>
    <lineage>
        <taxon>Eukaryota</taxon>
        <taxon>Viridiplantae</taxon>
        <taxon>Streptophyta</taxon>
        <taxon>Embryophyta</taxon>
        <taxon>Tracheophyta</taxon>
        <taxon>Spermatophyta</taxon>
        <taxon>Magnoliopsida</taxon>
        <taxon>Liliopsida</taxon>
        <taxon>Poales</taxon>
        <taxon>Poaceae</taxon>
        <taxon>BOP clade</taxon>
        <taxon>Pooideae</taxon>
        <taxon>Triticodae</taxon>
        <taxon>Triticeae</taxon>
        <taxon>Triticinae</taxon>
        <taxon>Triticum</taxon>
    </lineage>
</organism>
<dbReference type="Gramene" id="TraesWEE_scaffold_082964_01G000100.1">
    <property type="protein sequence ID" value="TraesWEE_scaffold_082964_01G000100.1"/>
    <property type="gene ID" value="TraesWEE_scaffold_082964_01G000100"/>
</dbReference>
<dbReference type="AlphaFoldDB" id="A0A3B6NL57"/>
<dbReference type="Gramene" id="TraesMAC6A03G03265610.1">
    <property type="protein sequence ID" value="TraesMAC6A03G03265610.1.CDS1"/>
    <property type="gene ID" value="TraesMAC6A03G03265610"/>
</dbReference>
<dbReference type="Gramene" id="TraesSTA6A03G03256330.1">
    <property type="protein sequence ID" value="TraesSTA6A03G03256330.1.CDS1"/>
    <property type="gene ID" value="TraesSTA6A03G03256330"/>
</dbReference>
<dbReference type="Gramene" id="TraesNOR6A03G03297220.1">
    <property type="protein sequence ID" value="TraesNOR6A03G03297220.1.CDS1"/>
    <property type="gene ID" value="TraesNOR6A03G03297220"/>
</dbReference>
<feature type="transmembrane region" description="Helical" evidence="1">
    <location>
        <begin position="189"/>
        <end position="214"/>
    </location>
</feature>
<accession>A0A3B6NL57</accession>
<dbReference type="Proteomes" id="UP000019116">
    <property type="component" value="Chromosome 6A"/>
</dbReference>
<sequence>MAKVCLASVVASLETTMPFSLELGKLQEVAHGHIRARVGRSRLDPSPHRHILARDIDRSIAIRSAATFRSWKSISGQPVGMFCLLVSPEPLRRAQLLSDSAPPSTASYRAAVVGPSTTPLAVSRHVAVDIPDGYDDDEGGDDSDVYELETTTQHISPVRRVLAKAALVAYTAFAAPAFVVTAATRSSNWLQVLLVVVLVLLTFLSLFMATLYALEDEDREREERERWPRRRSDKRGIM</sequence>
<protein>
    <submittedName>
        <fullName evidence="2">Uncharacterized protein</fullName>
    </submittedName>
</protein>
<dbReference type="EnsemblPlants" id="TraesCS6A02G093500.1">
    <property type="protein sequence ID" value="TraesCS6A02G093500.1.cds1"/>
    <property type="gene ID" value="TraesCS6A02G093500"/>
</dbReference>
<dbReference type="Gramene" id="TraesCS6A02G093500.1">
    <property type="protein sequence ID" value="TraesCS6A02G093500.1.cds1"/>
    <property type="gene ID" value="TraesCS6A02G093500"/>
</dbReference>
<keyword evidence="1" id="KW-1133">Transmembrane helix</keyword>
<feature type="transmembrane region" description="Helical" evidence="1">
    <location>
        <begin position="161"/>
        <end position="183"/>
    </location>
</feature>
<dbReference type="Gramene" id="TraesCAD_scaffold_002646_01G000600.1">
    <property type="protein sequence ID" value="TraesCAD_scaffold_002646_01G000600.1"/>
    <property type="gene ID" value="TraesCAD_scaffold_002646_01G000600"/>
</dbReference>
<name>A0A3B6NL57_WHEAT</name>
<keyword evidence="1" id="KW-0812">Transmembrane</keyword>